<comment type="caution">
    <text evidence="2">The sequence shown here is derived from an EMBL/GenBank/DDBJ whole genome shotgun (WGS) entry which is preliminary data.</text>
</comment>
<keyword evidence="1" id="KW-0732">Signal</keyword>
<evidence type="ECO:0000313" key="3">
    <source>
        <dbReference type="Proteomes" id="UP000315825"/>
    </source>
</evidence>
<organism evidence="2 3">
    <name type="scientific">SAR86 cluster bacterium</name>
    <dbReference type="NCBI Taxonomy" id="2030880"/>
    <lineage>
        <taxon>Bacteria</taxon>
        <taxon>Pseudomonadati</taxon>
        <taxon>Pseudomonadota</taxon>
        <taxon>Gammaproteobacteria</taxon>
        <taxon>SAR86 cluster</taxon>
    </lineage>
</organism>
<sequence length="707" mass="81509">MKKFILIFFLISLFSKANQIYSHKLQGGIGLIQTPTARMMEDGSFSFGYSNFAPYNKYFFYAQPFPWLEGSFFYNDTNTIRYADIDGDGLGGLGIQSHKDKGFNLKFRLLEESRFLPQVALGLEDFAGTGVWSSEYIAASKLINNFDITIGYGWGKYGTRGSLDANPFYQVDERFATRGGFLGFGGVPGFNQWFRGPASPFVGIETGYVLRFKDQAVNIPLSRKRLKINSFGIPVKLKIDYDPNDHKNDFGGISRLRDYPPPDSPISYGVEAAFGGLNLGLYHENLNQLSFRWTWSKNFAAPRQLPDYQVTENEFDKETFYLDLLRELYNNEIYVQSANFLTDDHLYLSYNQNLFNSEKEGRIYVDRIVREAFPFVEELTLIPVLNEFTYLSTSNYPDTRYVYENDQGPRNREFSEHFTPSVNYPVFSYSFVPGFKSHIGSAPKFFFSEINLTVPGAVVLNKNLELGFAYTYPLRDDYETLSYNPVPTDLPPVRIYVSEYLRQGKKGFESLYLQYFKYLGKDIYSSLQVGHLEQMFAGAIGEVLYAPYNSRFAVGFEIGDVWQRDFTKSLDTFQDYKTTTHHLSLYYNVPYLNFDFKLSYGRYLARDDGYTFEFSKSYANGTRYGAFFSLTNISSDQFGEGSFDKGVFFFFPVDLIGLTFGQKRNRQKGYNGIVWRPMTRDGASKLARPSELYPLIKQSKFHEFYRD</sequence>
<accession>A0A520MZJ0</accession>
<dbReference type="EMBL" id="SHBE01000003">
    <property type="protein sequence ID" value="RZO26586.1"/>
    <property type="molecule type" value="Genomic_DNA"/>
</dbReference>
<feature type="chain" id="PRO_5022050124" description="YjbH domain-containing protein" evidence="1">
    <location>
        <begin position="18"/>
        <end position="707"/>
    </location>
</feature>
<evidence type="ECO:0000313" key="2">
    <source>
        <dbReference type="EMBL" id="RZO26586.1"/>
    </source>
</evidence>
<proteinExistence type="predicted"/>
<dbReference type="Pfam" id="PF06082">
    <property type="entry name" value="YjbH"/>
    <property type="match status" value="1"/>
</dbReference>
<dbReference type="InterPro" id="IPR010344">
    <property type="entry name" value="YbjH"/>
</dbReference>
<feature type="signal peptide" evidence="1">
    <location>
        <begin position="1"/>
        <end position="17"/>
    </location>
</feature>
<gene>
    <name evidence="2" type="ORF">EVA92_02250</name>
</gene>
<reference evidence="2 3" key="1">
    <citation type="submission" date="2019-02" db="EMBL/GenBank/DDBJ databases">
        <title>Prokaryotic population dynamics and viral predation in marine succession experiment using metagenomics: the confinement effect.</title>
        <authorList>
            <person name="Haro-Moreno J.M."/>
            <person name="Rodriguez-Valera F."/>
            <person name="Lopez-Perez M."/>
        </authorList>
    </citation>
    <scope>NUCLEOTIDE SEQUENCE [LARGE SCALE GENOMIC DNA]</scope>
    <source>
        <strain evidence="2">MED-G159</strain>
    </source>
</reference>
<protein>
    <recommendedName>
        <fullName evidence="4">YjbH domain-containing protein</fullName>
    </recommendedName>
</protein>
<dbReference type="AlphaFoldDB" id="A0A520MZJ0"/>
<name>A0A520MZJ0_9GAMM</name>
<evidence type="ECO:0008006" key="4">
    <source>
        <dbReference type="Google" id="ProtNLM"/>
    </source>
</evidence>
<evidence type="ECO:0000256" key="1">
    <source>
        <dbReference type="SAM" id="SignalP"/>
    </source>
</evidence>
<dbReference type="Proteomes" id="UP000315825">
    <property type="component" value="Unassembled WGS sequence"/>
</dbReference>